<evidence type="ECO:0000256" key="1">
    <source>
        <dbReference type="SAM" id="MobiDB-lite"/>
    </source>
</evidence>
<dbReference type="RefSeq" id="WP_129004496.1">
    <property type="nucleotide sequence ID" value="NZ_SDHZ01000002.1"/>
</dbReference>
<protein>
    <submittedName>
        <fullName evidence="3">Uncharacterized protein</fullName>
    </submittedName>
</protein>
<dbReference type="OrthoDB" id="952577at2"/>
<dbReference type="Proteomes" id="UP000290545">
    <property type="component" value="Unassembled WGS sequence"/>
</dbReference>
<gene>
    <name evidence="3" type="ORF">ESB13_15215</name>
</gene>
<reference evidence="3 4" key="1">
    <citation type="submission" date="2019-01" db="EMBL/GenBank/DDBJ databases">
        <title>Filimonas sp. strain TTM-71.</title>
        <authorList>
            <person name="Chen W.-M."/>
        </authorList>
    </citation>
    <scope>NUCLEOTIDE SEQUENCE [LARGE SCALE GENOMIC DNA]</scope>
    <source>
        <strain evidence="3 4">TTM-71</strain>
    </source>
</reference>
<accession>A0A4Q1D6D7</accession>
<feature type="transmembrane region" description="Helical" evidence="2">
    <location>
        <begin position="43"/>
        <end position="64"/>
    </location>
</feature>
<dbReference type="AlphaFoldDB" id="A0A4Q1D6D7"/>
<feature type="region of interest" description="Disordered" evidence="1">
    <location>
        <begin position="1"/>
        <end position="23"/>
    </location>
</feature>
<comment type="caution">
    <text evidence="3">The sequence shown here is derived from an EMBL/GenBank/DDBJ whole genome shotgun (WGS) entry which is preliminary data.</text>
</comment>
<proteinExistence type="predicted"/>
<dbReference type="EMBL" id="SDHZ01000002">
    <property type="protein sequence ID" value="RXK83443.1"/>
    <property type="molecule type" value="Genomic_DNA"/>
</dbReference>
<feature type="compositionally biased region" description="Polar residues" evidence="1">
    <location>
        <begin position="8"/>
        <end position="17"/>
    </location>
</feature>
<name>A0A4Q1D6D7_9BACT</name>
<keyword evidence="2" id="KW-1133">Transmembrane helix</keyword>
<keyword evidence="2" id="KW-0472">Membrane</keyword>
<evidence type="ECO:0000313" key="4">
    <source>
        <dbReference type="Proteomes" id="UP000290545"/>
    </source>
</evidence>
<evidence type="ECO:0000313" key="3">
    <source>
        <dbReference type="EMBL" id="RXK83443.1"/>
    </source>
</evidence>
<organism evidence="3 4">
    <name type="scientific">Filimonas effusa</name>
    <dbReference type="NCBI Taxonomy" id="2508721"/>
    <lineage>
        <taxon>Bacteria</taxon>
        <taxon>Pseudomonadati</taxon>
        <taxon>Bacteroidota</taxon>
        <taxon>Chitinophagia</taxon>
        <taxon>Chitinophagales</taxon>
        <taxon>Chitinophagaceae</taxon>
        <taxon>Filimonas</taxon>
    </lineage>
</organism>
<keyword evidence="2" id="KW-0812">Transmembrane</keyword>
<sequence length="89" mass="10505">MKRLAYQSGGNPPYQKQQSRKAVDDLPYVSTHSHIRVRKYWRYIFLGVVLLAKVFLILSIYYYVEYRHSQKQQQQILAPAAAASNKLFR</sequence>
<evidence type="ECO:0000256" key="2">
    <source>
        <dbReference type="SAM" id="Phobius"/>
    </source>
</evidence>
<keyword evidence="4" id="KW-1185">Reference proteome</keyword>